<sequence>MNSPVSATSANSQVTGKNRAVRSGLKYALIPFVLISLSFLSLLGLFYFNSTLVSGTELNCLSWETRRFSFRREPFTNIQISGIRYTESRLGYVWSSAPSGESSLLDTAIKRHLKNPQSYESRWDLVDYSTPYPSKGPADILVTLLCMQNSDYDQFWSKWTANEPAKAKILWPAALDLVQFQIYAALPELLELATFELPLHEFQSSVNHTVQNALVEYCRSPPEPSFGSSGPPTNATGSDARVQLAAQTGLSYGDHPDLQLWAEP</sequence>
<gene>
    <name evidence="3" type="ORF">Q31a_65330</name>
</gene>
<dbReference type="AlphaFoldDB" id="A0A518GHU0"/>
<proteinExistence type="predicted"/>
<keyword evidence="2" id="KW-0812">Transmembrane</keyword>
<dbReference type="EMBL" id="CP036298">
    <property type="protein sequence ID" value="QDV28138.1"/>
    <property type="molecule type" value="Genomic_DNA"/>
</dbReference>
<evidence type="ECO:0000313" key="4">
    <source>
        <dbReference type="Proteomes" id="UP000318017"/>
    </source>
</evidence>
<dbReference type="OrthoDB" id="263024at2"/>
<feature type="region of interest" description="Disordered" evidence="1">
    <location>
        <begin position="221"/>
        <end position="240"/>
    </location>
</feature>
<feature type="transmembrane region" description="Helical" evidence="2">
    <location>
        <begin position="27"/>
        <end position="48"/>
    </location>
</feature>
<keyword evidence="4" id="KW-1185">Reference proteome</keyword>
<evidence type="ECO:0000256" key="2">
    <source>
        <dbReference type="SAM" id="Phobius"/>
    </source>
</evidence>
<protein>
    <submittedName>
        <fullName evidence="3">Uncharacterized protein</fullName>
    </submittedName>
</protein>
<dbReference type="RefSeq" id="WP_145086627.1">
    <property type="nucleotide sequence ID" value="NZ_CP036298.1"/>
</dbReference>
<name>A0A518GHU0_9BACT</name>
<dbReference type="Proteomes" id="UP000318017">
    <property type="component" value="Chromosome"/>
</dbReference>
<keyword evidence="2" id="KW-0472">Membrane</keyword>
<reference evidence="3 4" key="1">
    <citation type="submission" date="2019-02" db="EMBL/GenBank/DDBJ databases">
        <title>Deep-cultivation of Planctomycetes and their phenomic and genomic characterization uncovers novel biology.</title>
        <authorList>
            <person name="Wiegand S."/>
            <person name="Jogler M."/>
            <person name="Boedeker C."/>
            <person name="Pinto D."/>
            <person name="Vollmers J."/>
            <person name="Rivas-Marin E."/>
            <person name="Kohn T."/>
            <person name="Peeters S.H."/>
            <person name="Heuer A."/>
            <person name="Rast P."/>
            <person name="Oberbeckmann S."/>
            <person name="Bunk B."/>
            <person name="Jeske O."/>
            <person name="Meyerdierks A."/>
            <person name="Storesund J.E."/>
            <person name="Kallscheuer N."/>
            <person name="Luecker S."/>
            <person name="Lage O.M."/>
            <person name="Pohl T."/>
            <person name="Merkel B.J."/>
            <person name="Hornburger P."/>
            <person name="Mueller R.-W."/>
            <person name="Bruemmer F."/>
            <person name="Labrenz M."/>
            <person name="Spormann A.M."/>
            <person name="Op den Camp H."/>
            <person name="Overmann J."/>
            <person name="Amann R."/>
            <person name="Jetten M.S.M."/>
            <person name="Mascher T."/>
            <person name="Medema M.H."/>
            <person name="Devos D.P."/>
            <person name="Kaster A.-K."/>
            <person name="Ovreas L."/>
            <person name="Rohde M."/>
            <person name="Galperin M.Y."/>
            <person name="Jogler C."/>
        </authorList>
    </citation>
    <scope>NUCLEOTIDE SEQUENCE [LARGE SCALE GENOMIC DNA]</scope>
    <source>
        <strain evidence="3 4">Q31a</strain>
    </source>
</reference>
<evidence type="ECO:0000313" key="3">
    <source>
        <dbReference type="EMBL" id="QDV28138.1"/>
    </source>
</evidence>
<keyword evidence="2" id="KW-1133">Transmembrane helix</keyword>
<evidence type="ECO:0000256" key="1">
    <source>
        <dbReference type="SAM" id="MobiDB-lite"/>
    </source>
</evidence>
<accession>A0A518GHU0</accession>
<dbReference type="KEGG" id="ahel:Q31a_65330"/>
<organism evidence="3 4">
    <name type="scientific">Aureliella helgolandensis</name>
    <dbReference type="NCBI Taxonomy" id="2527968"/>
    <lineage>
        <taxon>Bacteria</taxon>
        <taxon>Pseudomonadati</taxon>
        <taxon>Planctomycetota</taxon>
        <taxon>Planctomycetia</taxon>
        <taxon>Pirellulales</taxon>
        <taxon>Pirellulaceae</taxon>
        <taxon>Aureliella</taxon>
    </lineage>
</organism>